<evidence type="ECO:0000313" key="9">
    <source>
        <dbReference type="Proteomes" id="UP001139516"/>
    </source>
</evidence>
<dbReference type="PANTHER" id="PTHR30250:SF10">
    <property type="entry name" value="LIPOPOLYSACCHARIDE BIOSYNTHESIS PROTEIN WZXC"/>
    <property type="match status" value="1"/>
</dbReference>
<feature type="transmembrane region" description="Helical" evidence="7">
    <location>
        <begin position="387"/>
        <end position="404"/>
    </location>
</feature>
<feature type="transmembrane region" description="Helical" evidence="7">
    <location>
        <begin position="148"/>
        <end position="169"/>
    </location>
</feature>
<evidence type="ECO:0000256" key="1">
    <source>
        <dbReference type="ARBA" id="ARBA00004651"/>
    </source>
</evidence>
<feature type="transmembrane region" description="Helical" evidence="7">
    <location>
        <begin position="441"/>
        <end position="463"/>
    </location>
</feature>
<feature type="transmembrane region" description="Helical" evidence="7">
    <location>
        <begin position="38"/>
        <end position="57"/>
    </location>
</feature>
<proteinExistence type="inferred from homology"/>
<accession>A0A9X1YH78</accession>
<feature type="transmembrane region" description="Helical" evidence="7">
    <location>
        <begin position="78"/>
        <end position="98"/>
    </location>
</feature>
<feature type="transmembrane region" description="Helical" evidence="7">
    <location>
        <begin position="7"/>
        <end position="32"/>
    </location>
</feature>
<feature type="transmembrane region" description="Helical" evidence="7">
    <location>
        <begin position="319"/>
        <end position="344"/>
    </location>
</feature>
<dbReference type="RefSeq" id="WP_248668268.1">
    <property type="nucleotide sequence ID" value="NZ_JALPRX010000076.1"/>
</dbReference>
<feature type="transmembrane region" description="Helical" evidence="7">
    <location>
        <begin position="292"/>
        <end position="313"/>
    </location>
</feature>
<gene>
    <name evidence="8" type="ORF">M0638_17385</name>
</gene>
<reference evidence="8" key="1">
    <citation type="submission" date="2022-04" db="EMBL/GenBank/DDBJ databases">
        <title>Roseomonas acroporae sp. nov., isolated from coral Acropora digitifera.</title>
        <authorList>
            <person name="Sun H."/>
        </authorList>
    </citation>
    <scope>NUCLEOTIDE SEQUENCE</scope>
    <source>
        <strain evidence="8">NAR14</strain>
    </source>
</reference>
<evidence type="ECO:0000256" key="6">
    <source>
        <dbReference type="ARBA" id="ARBA00023136"/>
    </source>
</evidence>
<dbReference type="EMBL" id="JALPRX010000076">
    <property type="protein sequence ID" value="MCK8786151.1"/>
    <property type="molecule type" value="Genomic_DNA"/>
</dbReference>
<dbReference type="PANTHER" id="PTHR30250">
    <property type="entry name" value="PST FAMILY PREDICTED COLANIC ACID TRANSPORTER"/>
    <property type="match status" value="1"/>
</dbReference>
<keyword evidence="3" id="KW-1003">Cell membrane</keyword>
<keyword evidence="4 7" id="KW-0812">Transmembrane</keyword>
<feature type="transmembrane region" description="Helical" evidence="7">
    <location>
        <begin position="416"/>
        <end position="435"/>
    </location>
</feature>
<evidence type="ECO:0000256" key="3">
    <source>
        <dbReference type="ARBA" id="ARBA00022475"/>
    </source>
</evidence>
<feature type="transmembrane region" description="Helical" evidence="7">
    <location>
        <begin position="175"/>
        <end position="194"/>
    </location>
</feature>
<dbReference type="Pfam" id="PF13440">
    <property type="entry name" value="Polysacc_synt_3"/>
    <property type="match status" value="1"/>
</dbReference>
<keyword evidence="5 7" id="KW-1133">Transmembrane helix</keyword>
<dbReference type="GO" id="GO:0005886">
    <property type="term" value="C:plasma membrane"/>
    <property type="evidence" value="ECO:0007669"/>
    <property type="project" value="UniProtKB-SubCell"/>
</dbReference>
<comment type="subcellular location">
    <subcellularLocation>
        <location evidence="1">Cell membrane</location>
        <topology evidence="1">Multi-pass membrane protein</topology>
    </subcellularLocation>
</comment>
<feature type="transmembrane region" description="Helical" evidence="7">
    <location>
        <begin position="110"/>
        <end position="128"/>
    </location>
</feature>
<comment type="similarity">
    <text evidence="2">Belongs to the polysaccharide synthase family.</text>
</comment>
<feature type="transmembrane region" description="Helical" evidence="7">
    <location>
        <begin position="356"/>
        <end position="381"/>
    </location>
</feature>
<name>A0A9X1YH78_9PROT</name>
<dbReference type="AlphaFoldDB" id="A0A9X1YH78"/>
<comment type="caution">
    <text evidence="8">The sequence shown here is derived from an EMBL/GenBank/DDBJ whole genome shotgun (WGS) entry which is preliminary data.</text>
</comment>
<dbReference type="InterPro" id="IPR050833">
    <property type="entry name" value="Poly_Biosynth_Transport"/>
</dbReference>
<keyword evidence="6 7" id="KW-0472">Membrane</keyword>
<evidence type="ECO:0000313" key="8">
    <source>
        <dbReference type="EMBL" id="MCK8786151.1"/>
    </source>
</evidence>
<evidence type="ECO:0000256" key="2">
    <source>
        <dbReference type="ARBA" id="ARBA00007430"/>
    </source>
</evidence>
<keyword evidence="9" id="KW-1185">Reference proteome</keyword>
<organism evidence="8 9">
    <name type="scientific">Roseomonas acroporae</name>
    <dbReference type="NCBI Taxonomy" id="2937791"/>
    <lineage>
        <taxon>Bacteria</taxon>
        <taxon>Pseudomonadati</taxon>
        <taxon>Pseudomonadota</taxon>
        <taxon>Alphaproteobacteria</taxon>
        <taxon>Acetobacterales</taxon>
        <taxon>Roseomonadaceae</taxon>
        <taxon>Roseomonas</taxon>
    </lineage>
</organism>
<evidence type="ECO:0000256" key="5">
    <source>
        <dbReference type="ARBA" id="ARBA00022989"/>
    </source>
</evidence>
<sequence length="492" mass="51564">MKAQGALGGVVWSTLSAVSSIALGFGVFVLLARLLSPAAFGLVAVAGMFAEIAGTLARAGIAEAIVQRETLEDEAADTAFWLCALSGAVMSALFYLAAPWLALPFGMPELVPLLQVLSVSFVISGLSAAHEARITRGLGFRSLTLRNIAANIASGIVAVGMALTGWGVWALIAQRLVGTLVSAVLVWVALPWMPRLRFSLPIARQMLAFGTRMLGSSLALIANGRIHEVIAALCLDAAAVGLLRVGWRCMDLIMQVTVTPAAQVAMPLLSRLQSDPPALRARMVSLAQGTAVLAYPAFLGFAAVAPSAMLVLFGEKWSAAAQVTQVLCLLVLPAVPSAFAFTTLNAMGKAQWGMNVTLVQVAIGAALSLLAAPFGVVAMAVSHVVRAYLLWPLVYWLLARIAGLRVQSVLRALSRPLLATLGMAIPAALAHHWLVGRIGPLWTVLTVGAGGAVLYALLAWRLMPDAAEPILLKLRNRLPLPLPRRAAPGSSG</sequence>
<dbReference type="Proteomes" id="UP001139516">
    <property type="component" value="Unassembled WGS sequence"/>
</dbReference>
<evidence type="ECO:0000256" key="7">
    <source>
        <dbReference type="SAM" id="Phobius"/>
    </source>
</evidence>
<protein>
    <submittedName>
        <fullName evidence="8">Lipopolysaccharide biosynthesis protein</fullName>
    </submittedName>
</protein>
<dbReference type="CDD" id="cd13127">
    <property type="entry name" value="MATE_tuaB_like"/>
    <property type="match status" value="1"/>
</dbReference>
<evidence type="ECO:0000256" key="4">
    <source>
        <dbReference type="ARBA" id="ARBA00022692"/>
    </source>
</evidence>